<reference evidence="1" key="1">
    <citation type="submission" date="2023-07" db="EMBL/GenBank/DDBJ databases">
        <title>draft genome sequence of fig (Ficus carica).</title>
        <authorList>
            <person name="Takahashi T."/>
            <person name="Nishimura K."/>
        </authorList>
    </citation>
    <scope>NUCLEOTIDE SEQUENCE</scope>
</reference>
<dbReference type="EMBL" id="BTGU01000001">
    <property type="protein sequence ID" value="GMN24380.1"/>
    <property type="molecule type" value="Genomic_DNA"/>
</dbReference>
<proteinExistence type="predicted"/>
<comment type="caution">
    <text evidence="1">The sequence shown here is derived from an EMBL/GenBank/DDBJ whole genome shotgun (WGS) entry which is preliminary data.</text>
</comment>
<evidence type="ECO:0000313" key="1">
    <source>
        <dbReference type="EMBL" id="GMN24380.1"/>
    </source>
</evidence>
<organism evidence="1 2">
    <name type="scientific">Ficus carica</name>
    <name type="common">Common fig</name>
    <dbReference type="NCBI Taxonomy" id="3494"/>
    <lineage>
        <taxon>Eukaryota</taxon>
        <taxon>Viridiplantae</taxon>
        <taxon>Streptophyta</taxon>
        <taxon>Embryophyta</taxon>
        <taxon>Tracheophyta</taxon>
        <taxon>Spermatophyta</taxon>
        <taxon>Magnoliopsida</taxon>
        <taxon>eudicotyledons</taxon>
        <taxon>Gunneridae</taxon>
        <taxon>Pentapetalae</taxon>
        <taxon>rosids</taxon>
        <taxon>fabids</taxon>
        <taxon>Rosales</taxon>
        <taxon>Moraceae</taxon>
        <taxon>Ficeae</taxon>
        <taxon>Ficus</taxon>
    </lineage>
</organism>
<gene>
    <name evidence="1" type="ORF">TIFTF001_000557</name>
</gene>
<protein>
    <submittedName>
        <fullName evidence="1">Uncharacterized protein</fullName>
    </submittedName>
</protein>
<dbReference type="Proteomes" id="UP001187192">
    <property type="component" value="Unassembled WGS sequence"/>
</dbReference>
<name>A0AA87Z398_FICCA</name>
<evidence type="ECO:0000313" key="2">
    <source>
        <dbReference type="Proteomes" id="UP001187192"/>
    </source>
</evidence>
<keyword evidence="2" id="KW-1185">Reference proteome</keyword>
<accession>A0AA87Z398</accession>
<dbReference type="AlphaFoldDB" id="A0AA87Z398"/>
<sequence>MQPAKEELQRVPFALARNGLAAGCSALNRCCIAAARPQRA</sequence>